<feature type="domain" description="GyrI-like small molecule binding" evidence="1">
    <location>
        <begin position="21"/>
        <end position="197"/>
    </location>
</feature>
<dbReference type="EMBL" id="WSES01000007">
    <property type="protein sequence ID" value="MVW62818.1"/>
    <property type="molecule type" value="Genomic_DNA"/>
</dbReference>
<dbReference type="InterPro" id="IPR008319">
    <property type="entry name" value="GyrI-like_CCH_Lin2189-like"/>
</dbReference>
<evidence type="ECO:0000259" key="1">
    <source>
        <dbReference type="Pfam" id="PF06445"/>
    </source>
</evidence>
<protein>
    <recommendedName>
        <fullName evidence="1">GyrI-like small molecule binding domain-containing protein</fullName>
    </recommendedName>
</protein>
<name>A0A7X3G3I3_9BURK</name>
<proteinExistence type="predicted"/>
<sequence length="202" mass="22890">MGKIDLKKDLKHLYQPSARDVVQVDVPAIRYLMIDGAGDPNTSPHYARAVEALFSVSYTAKFMVKKGPAGIDYAVMPLEGLWWSDDMASFVANDRTKWQWTMMIHQPAFVDESLLRDAMAEVKRKKGLDTVDALRIERFTEGPCAQVLHVGPFTAEGPTIQRVHDFIEARGRLAGKHHEIYLSDIRRADPARWKTVIRQPMA</sequence>
<reference evidence="2 3" key="1">
    <citation type="submission" date="2019-12" db="EMBL/GenBank/DDBJ databases">
        <authorList>
            <person name="Li C."/>
            <person name="Zhao J."/>
        </authorList>
    </citation>
    <scope>NUCLEOTIDE SEQUENCE [LARGE SCALE GENOMIC DNA]</scope>
    <source>
        <strain evidence="2 3">NEAU-DD11</strain>
    </source>
</reference>
<comment type="caution">
    <text evidence="2">The sequence shown here is derived from an EMBL/GenBank/DDBJ whole genome shotgun (WGS) entry which is preliminary data.</text>
</comment>
<evidence type="ECO:0000313" key="3">
    <source>
        <dbReference type="Proteomes" id="UP000443353"/>
    </source>
</evidence>
<dbReference type="Pfam" id="PF06445">
    <property type="entry name" value="GyrI-like"/>
    <property type="match status" value="1"/>
</dbReference>
<keyword evidence="3" id="KW-1185">Reference proteome</keyword>
<dbReference type="AlphaFoldDB" id="A0A7X3G3I3"/>
<gene>
    <name evidence="2" type="ORF">GPY61_23080</name>
</gene>
<evidence type="ECO:0000313" key="2">
    <source>
        <dbReference type="EMBL" id="MVW62818.1"/>
    </source>
</evidence>
<dbReference type="InterPro" id="IPR011256">
    <property type="entry name" value="Reg_factor_effector_dom_sf"/>
</dbReference>
<dbReference type="RefSeq" id="WP_160410073.1">
    <property type="nucleotide sequence ID" value="NZ_WSES01000007.1"/>
</dbReference>
<dbReference type="Gene3D" id="3.20.80.10">
    <property type="entry name" value="Regulatory factor, effector binding domain"/>
    <property type="match status" value="1"/>
</dbReference>
<dbReference type="PIRSF" id="PIRSF031644">
    <property type="entry name" value="UCP031644"/>
    <property type="match status" value="1"/>
</dbReference>
<accession>A0A7X3G3I3</accession>
<dbReference type="InterPro" id="IPR029442">
    <property type="entry name" value="GyrI-like"/>
</dbReference>
<dbReference type="Proteomes" id="UP000443353">
    <property type="component" value="Unassembled WGS sequence"/>
</dbReference>
<organism evidence="2 3">
    <name type="scientific">Massilia cellulosiltytica</name>
    <dbReference type="NCBI Taxonomy" id="2683234"/>
    <lineage>
        <taxon>Bacteria</taxon>
        <taxon>Pseudomonadati</taxon>
        <taxon>Pseudomonadota</taxon>
        <taxon>Betaproteobacteria</taxon>
        <taxon>Burkholderiales</taxon>
        <taxon>Oxalobacteraceae</taxon>
        <taxon>Telluria group</taxon>
        <taxon>Massilia</taxon>
    </lineage>
</organism>